<evidence type="ECO:0000259" key="1">
    <source>
        <dbReference type="Pfam" id="PF06985"/>
    </source>
</evidence>
<reference evidence="2 3" key="2">
    <citation type="submission" date="2020-04" db="EMBL/GenBank/DDBJ databases">
        <title>Genome sequencing and assembly of multiple isolates from the Colletotrichum gloeosporioides species complex.</title>
        <authorList>
            <person name="Gan P."/>
            <person name="Shirasu K."/>
        </authorList>
    </citation>
    <scope>NUCLEOTIDE SEQUENCE [LARGE SCALE GENOMIC DNA]</scope>
    <source>
        <strain evidence="2 3">Nara gc5</strain>
    </source>
</reference>
<dbReference type="PANTHER" id="PTHR24148:SF64">
    <property type="entry name" value="HETEROKARYON INCOMPATIBILITY DOMAIN-CONTAINING PROTEIN"/>
    <property type="match status" value="1"/>
</dbReference>
<accession>A0A7J6JNF2</accession>
<feature type="domain" description="Heterokaryon incompatibility" evidence="1">
    <location>
        <begin position="62"/>
        <end position="205"/>
    </location>
</feature>
<protein>
    <submittedName>
        <fullName evidence="2">Heterokaryon incompatibility protein 6, OR allele</fullName>
    </submittedName>
</protein>
<dbReference type="AlphaFoldDB" id="A0A7J6JNF2"/>
<evidence type="ECO:0000313" key="2">
    <source>
        <dbReference type="EMBL" id="KAF4491968.1"/>
    </source>
</evidence>
<dbReference type="Proteomes" id="UP000011096">
    <property type="component" value="Unassembled WGS sequence"/>
</dbReference>
<gene>
    <name evidence="2" type="ORF">CGGC5_v002171</name>
</gene>
<dbReference type="RefSeq" id="XP_031885597.2">
    <property type="nucleotide sequence ID" value="XM_032035130.2"/>
</dbReference>
<dbReference type="Pfam" id="PF26639">
    <property type="entry name" value="Het-6_barrel"/>
    <property type="match status" value="1"/>
</dbReference>
<dbReference type="InterPro" id="IPR052895">
    <property type="entry name" value="HetReg/Transcr_Mod"/>
</dbReference>
<dbReference type="InParanoid" id="A0A7J6JNF2"/>
<reference evidence="2 3" key="1">
    <citation type="submission" date="2012-08" db="EMBL/GenBank/DDBJ databases">
        <authorList>
            <person name="Gan P.H.P."/>
            <person name="Ikeda K."/>
            <person name="Irieda H."/>
            <person name="Narusaka M."/>
            <person name="O'Connell R.J."/>
            <person name="Narusaka Y."/>
            <person name="Takano Y."/>
            <person name="Kubo Y."/>
            <person name="Shirasu K."/>
        </authorList>
    </citation>
    <scope>NUCLEOTIDE SEQUENCE [LARGE SCALE GENOMIC DNA]</scope>
    <source>
        <strain evidence="2 3">Nara gc5</strain>
    </source>
</reference>
<proteinExistence type="predicted"/>
<dbReference type="GeneID" id="43619141"/>
<name>A0A7J6JNF2_COLFN</name>
<sequence length="569" mass="65088">MMQSSSDSLVSYHDLADDLNLASGPEEYRWALHCVTLLAGWNTDDVRCKLKESTLGQCNGKYEALSYTWGDPNDRTQIYLDDQPFSVTANLESALRCLRLPDTDRVLWTDSICINQKNVSEVNTQVQRMWAIYKYSSRVVVFLGSEARGTTNIAGLLRRLTADISPKDYRAITSLLQDKSEAASWKALDELMKRPWWSRAWIVQEFAVHREVVFICGTVEIPESIFGSALEVLVDYRFNAIVPKPLQYFVRHIASTPISHLWTVRRAYQKHGLDERMRDPANMLYRFRGFKSFDPRDKVYSLFRLMGEDADLKPDYNRSVQELYRDVVRVSIKMSNTLQVLCHHNRTIQGIHGLPTWCPDWTVMRGRRILLWPNGYNAGGNDMIAPRFEGDKLYLKGKLLDRVQWLETFDHEIFHDNAAVFRRLESIETEILRRSEASSAAEDKPWPSMNSFHATLVGSRIRKKGPSQKATALSPSDANKLWHAYALCGRSFFLTKDKHFGLGDIPVQVGDRVGAFAGSSVLFAVRQKTESGLTKTETHFELVGECYLHGFMRGEAIKDEKSLSELCFV</sequence>
<dbReference type="InterPro" id="IPR010730">
    <property type="entry name" value="HET"/>
</dbReference>
<dbReference type="Pfam" id="PF06985">
    <property type="entry name" value="HET"/>
    <property type="match status" value="1"/>
</dbReference>
<organism evidence="2 3">
    <name type="scientific">Colletotrichum fructicola (strain Nara gc5)</name>
    <name type="common">Anthracnose fungus</name>
    <name type="synonym">Colletotrichum gloeosporioides (strain Nara gc5)</name>
    <dbReference type="NCBI Taxonomy" id="1213859"/>
    <lineage>
        <taxon>Eukaryota</taxon>
        <taxon>Fungi</taxon>
        <taxon>Dikarya</taxon>
        <taxon>Ascomycota</taxon>
        <taxon>Pezizomycotina</taxon>
        <taxon>Sordariomycetes</taxon>
        <taxon>Hypocreomycetidae</taxon>
        <taxon>Glomerellales</taxon>
        <taxon>Glomerellaceae</taxon>
        <taxon>Colletotrichum</taxon>
        <taxon>Colletotrichum gloeosporioides species complex</taxon>
    </lineage>
</organism>
<dbReference type="OrthoDB" id="2157530at2759"/>
<comment type="caution">
    <text evidence="2">The sequence shown here is derived from an EMBL/GenBank/DDBJ whole genome shotgun (WGS) entry which is preliminary data.</text>
</comment>
<evidence type="ECO:0000313" key="3">
    <source>
        <dbReference type="Proteomes" id="UP000011096"/>
    </source>
</evidence>
<keyword evidence="3" id="KW-1185">Reference proteome</keyword>
<dbReference type="EMBL" id="ANPB02000001">
    <property type="protein sequence ID" value="KAF4491968.1"/>
    <property type="molecule type" value="Genomic_DNA"/>
</dbReference>
<dbReference type="PANTHER" id="PTHR24148">
    <property type="entry name" value="ANKYRIN REPEAT DOMAIN-CONTAINING PROTEIN 39 HOMOLOG-RELATED"/>
    <property type="match status" value="1"/>
</dbReference>